<keyword evidence="2" id="KW-0808">Transferase</keyword>
<dbReference type="InterPro" id="IPR050406">
    <property type="entry name" value="FGGY_Carb_Kinase"/>
</dbReference>
<dbReference type="Gene3D" id="3.30.420.40">
    <property type="match status" value="3"/>
</dbReference>
<reference evidence="6" key="1">
    <citation type="submission" date="2022-04" db="EMBL/GenBank/DDBJ databases">
        <title>Halobacillus sp. isolated from saltern.</title>
        <authorList>
            <person name="Won M."/>
            <person name="Lee C.-M."/>
            <person name="Woen H.-Y."/>
            <person name="Kwon S.-W."/>
        </authorList>
    </citation>
    <scope>NUCLEOTIDE SEQUENCE</scope>
    <source>
        <strain evidence="6">SSHM10-5</strain>
    </source>
</reference>
<dbReference type="SUPFAM" id="SSF53067">
    <property type="entry name" value="Actin-like ATPase domain"/>
    <property type="match status" value="2"/>
</dbReference>
<evidence type="ECO:0000313" key="7">
    <source>
        <dbReference type="Proteomes" id="UP000830326"/>
    </source>
</evidence>
<evidence type="ECO:0000256" key="3">
    <source>
        <dbReference type="ARBA" id="ARBA00022777"/>
    </source>
</evidence>
<dbReference type="InterPro" id="IPR000577">
    <property type="entry name" value="Carb_kinase_FGGY"/>
</dbReference>
<dbReference type="InterPro" id="IPR018484">
    <property type="entry name" value="FGGY_N"/>
</dbReference>
<dbReference type="InterPro" id="IPR043129">
    <property type="entry name" value="ATPase_NBD"/>
</dbReference>
<organism evidence="6 7">
    <name type="scientific">Halobacillus amylolyticus</name>
    <dbReference type="NCBI Taxonomy" id="2932259"/>
    <lineage>
        <taxon>Bacteria</taxon>
        <taxon>Bacillati</taxon>
        <taxon>Bacillota</taxon>
        <taxon>Bacilli</taxon>
        <taxon>Bacillales</taxon>
        <taxon>Bacillaceae</taxon>
        <taxon>Halobacillus</taxon>
    </lineage>
</organism>
<evidence type="ECO:0000256" key="2">
    <source>
        <dbReference type="ARBA" id="ARBA00022679"/>
    </source>
</evidence>
<gene>
    <name evidence="6" type="ORF">MUO15_17545</name>
</gene>
<dbReference type="PANTHER" id="PTHR43095">
    <property type="entry name" value="SUGAR KINASE"/>
    <property type="match status" value="1"/>
</dbReference>
<name>A0ABY4H931_9BACI</name>
<dbReference type="Pfam" id="PF02782">
    <property type="entry name" value="FGGY_C"/>
    <property type="match status" value="1"/>
</dbReference>
<proteinExistence type="inferred from homology"/>
<accession>A0ABY4H931</accession>
<evidence type="ECO:0000313" key="6">
    <source>
        <dbReference type="EMBL" id="UOR11378.1"/>
    </source>
</evidence>
<sequence>MNDKYIIGVDGGSQSTKIVIYDLKGNIVSEGRQSLQPTNSPEPGIVEHPDDDLWESLVKASQEAMASFPGKKEEIIGMGLCTIRFCRCLLKEDGRLASPVMSWMDERVSKPYEHTHSEVAYVTTSSGYITHRLTDQFNDTAANYQGMWPINTDTWDWSEKDRVFDSYNIPRDMLFTLQHPGTVLGHVTKEAAEATGVPADIPVVATANDKAVEALGAGMLAEDTALVSLGTYIAGMVHGHVNPKNTTHFWTNFAAIPNEYLHESNGIRRGMWTVSWFKELFGEELTEKAEELNISPEEILNKEASETVPTGSDGLMTVLDWLSPADEPFKKGMMIGFDGRHTRAHMYHSILEAIALTMKTNVDVMCKELDRELKKIVITGGGSNGDLMMQIFANVFGVPATRNVVNGSASLGSAISAAVALDVYSTYEEAIKQMVEVRDIFSPEQDKHVFYNRLNREVYQQITAHTDGILKKAYNLFHEDVY</sequence>
<evidence type="ECO:0000256" key="1">
    <source>
        <dbReference type="ARBA" id="ARBA00009156"/>
    </source>
</evidence>
<evidence type="ECO:0000259" key="4">
    <source>
        <dbReference type="Pfam" id="PF00370"/>
    </source>
</evidence>
<dbReference type="PIRSF" id="PIRSF000538">
    <property type="entry name" value="GlpK"/>
    <property type="match status" value="1"/>
</dbReference>
<feature type="domain" description="Carbohydrate kinase FGGY C-terminal" evidence="5">
    <location>
        <begin position="227"/>
        <end position="421"/>
    </location>
</feature>
<dbReference type="CDD" id="cd07779">
    <property type="entry name" value="ASKHA_NBD_FGGY_YgcE-like"/>
    <property type="match status" value="1"/>
</dbReference>
<feature type="domain" description="Carbohydrate kinase FGGY N-terminal" evidence="4">
    <location>
        <begin position="114"/>
        <end position="216"/>
    </location>
</feature>
<dbReference type="InterPro" id="IPR018485">
    <property type="entry name" value="FGGY_C"/>
</dbReference>
<keyword evidence="3 6" id="KW-0418">Kinase</keyword>
<keyword evidence="7" id="KW-1185">Reference proteome</keyword>
<evidence type="ECO:0000259" key="5">
    <source>
        <dbReference type="Pfam" id="PF02782"/>
    </source>
</evidence>
<protein>
    <submittedName>
        <fullName evidence="6">FGGY family carbohydrate kinase</fullName>
    </submittedName>
</protein>
<dbReference type="EMBL" id="CP095075">
    <property type="protein sequence ID" value="UOR11378.1"/>
    <property type="molecule type" value="Genomic_DNA"/>
</dbReference>
<dbReference type="Proteomes" id="UP000830326">
    <property type="component" value="Chromosome"/>
</dbReference>
<dbReference type="GO" id="GO:0016301">
    <property type="term" value="F:kinase activity"/>
    <property type="evidence" value="ECO:0007669"/>
    <property type="project" value="UniProtKB-KW"/>
</dbReference>
<dbReference type="RefSeq" id="WP_245031329.1">
    <property type="nucleotide sequence ID" value="NZ_CP095075.1"/>
</dbReference>
<keyword evidence="6" id="KW-0614">Plasmid</keyword>
<dbReference type="Pfam" id="PF00370">
    <property type="entry name" value="FGGY_N"/>
    <property type="match status" value="1"/>
</dbReference>
<comment type="similarity">
    <text evidence="1">Belongs to the FGGY kinase family.</text>
</comment>
<dbReference type="PANTHER" id="PTHR43095:SF5">
    <property type="entry name" value="XYLULOSE KINASE"/>
    <property type="match status" value="1"/>
</dbReference>